<comment type="catalytic activity">
    <reaction evidence="7 8">
        <text>L-arginyl-[protein] + NAD(+) = N(omega)-(ADP-D-ribosyl)-L-arginyl-[protein] + nicotinamide + H(+)</text>
        <dbReference type="Rhea" id="RHEA:19149"/>
        <dbReference type="Rhea" id="RHEA-COMP:10532"/>
        <dbReference type="Rhea" id="RHEA-COMP:15087"/>
        <dbReference type="ChEBI" id="CHEBI:15378"/>
        <dbReference type="ChEBI" id="CHEBI:17154"/>
        <dbReference type="ChEBI" id="CHEBI:29965"/>
        <dbReference type="ChEBI" id="CHEBI:57540"/>
        <dbReference type="ChEBI" id="CHEBI:142554"/>
        <dbReference type="EC" id="2.4.2.31"/>
    </reaction>
</comment>
<evidence type="ECO:0000256" key="1">
    <source>
        <dbReference type="ARBA" id="ARBA00009558"/>
    </source>
</evidence>
<keyword evidence="2 8" id="KW-0328">Glycosyltransferase</keyword>
<evidence type="ECO:0000256" key="7">
    <source>
        <dbReference type="ARBA" id="ARBA00047597"/>
    </source>
</evidence>
<accession>A0A816DJZ8</accession>
<evidence type="ECO:0000313" key="10">
    <source>
        <dbReference type="Proteomes" id="UP000663828"/>
    </source>
</evidence>
<keyword evidence="6" id="KW-0802">TPR repeat</keyword>
<evidence type="ECO:0000313" key="9">
    <source>
        <dbReference type="EMBL" id="CAF1635712.1"/>
    </source>
</evidence>
<evidence type="ECO:0000256" key="6">
    <source>
        <dbReference type="ARBA" id="ARBA00022803"/>
    </source>
</evidence>
<keyword evidence="5" id="KW-0677">Repeat</keyword>
<reference evidence="9" key="1">
    <citation type="submission" date="2021-02" db="EMBL/GenBank/DDBJ databases">
        <authorList>
            <person name="Nowell W R."/>
        </authorList>
    </citation>
    <scope>NUCLEOTIDE SEQUENCE</scope>
</reference>
<keyword evidence="10" id="KW-1185">Reference proteome</keyword>
<dbReference type="PANTHER" id="PTHR45641:SF19">
    <property type="entry name" value="NEPHROCYSTIN-3"/>
    <property type="match status" value="1"/>
</dbReference>
<evidence type="ECO:0000256" key="5">
    <source>
        <dbReference type="ARBA" id="ARBA00022737"/>
    </source>
</evidence>
<comment type="similarity">
    <text evidence="1 8">Belongs to the Arg-specific ADP-ribosyltransferase family.</text>
</comment>
<keyword evidence="8" id="KW-0520">NAD</keyword>
<evidence type="ECO:0000256" key="4">
    <source>
        <dbReference type="ARBA" id="ARBA00022695"/>
    </source>
</evidence>
<dbReference type="InterPro" id="IPR019734">
    <property type="entry name" value="TPR_rpt"/>
</dbReference>
<dbReference type="InterPro" id="IPR011990">
    <property type="entry name" value="TPR-like_helical_dom_sf"/>
</dbReference>
<dbReference type="EMBL" id="CAJNOR010008645">
    <property type="protein sequence ID" value="CAF1635712.1"/>
    <property type="molecule type" value="Genomic_DNA"/>
</dbReference>
<dbReference type="SMART" id="SM00028">
    <property type="entry name" value="TPR"/>
    <property type="match status" value="5"/>
</dbReference>
<dbReference type="PANTHER" id="PTHR45641">
    <property type="entry name" value="TETRATRICOPEPTIDE REPEAT PROTEIN (AFU_ORTHOLOGUE AFUA_6G03870)"/>
    <property type="match status" value="1"/>
</dbReference>
<dbReference type="InterPro" id="IPR000768">
    <property type="entry name" value="ART"/>
</dbReference>
<dbReference type="PROSITE" id="PS51996">
    <property type="entry name" value="TR_MART"/>
    <property type="match status" value="1"/>
</dbReference>
<dbReference type="Proteomes" id="UP000663828">
    <property type="component" value="Unassembled WGS sequence"/>
</dbReference>
<sequence length="673" mass="78503">MSSERASIATLLTNIEECPVETFSVTWIDQHVNDAENAETLEQLHSHINFVKVFVKPDECQKYLCKMSPYDRTILIVSGSLGKQLVPDVEILPQVSSIYIFCTVKEIHEVWANNYPKVRSVLTEYDELTDAVIGDYRLQVKQDGPIAYNILKKDVPLNLSSSFIRPHLLIDYLLRLESNPNDQEELFAFCHGQYRHNAAELQTLHQFQHTYSPDTALTWYTRDGFPYQMLNKALRTQHIHLLFLYRFWIKDIYQQLLQHQCKTSIHAFRGQYMTTSELQLFQNSIGEVICINSFFSTSTDVDVALNFIDNVEGVNAHLHRVLFDIHADPPVDTTKPFANIREFSVFGDEEEVLFSMNSSFRVVDIDTNTDGIVVIELRFCRDDDIELQPIFNRIKAECKDEEISLIRFANFLFEMKYFKETEVYYQRCLLLPTGSPSDKCACYEQLSCLALRKNRFELSLNWQKQSHDMKLNLHEPNSVDLARSYFKLAEIYEKLNNSPEALTHYKLAHGAFRCHRHSQGLQLNKCRRKMGHIYSITGRYSDALKHLKKVLKSWTQPDTSVDRSELGKLYYEIGCVYHKMQVRDKAILNYTSALKVYQKCISPEHKYIADVLEKMAIVYRDQGVYIQSLLHYEKAQLIYQKYLPTRHPYLSRIDATVRNIQAQLKHDPVEETV</sequence>
<dbReference type="EC" id="2.4.2.31" evidence="8"/>
<name>A0A816DJZ8_ADIRI</name>
<dbReference type="Gene3D" id="3.90.176.10">
    <property type="entry name" value="Toxin ADP-ribosyltransferase, Chain A, domain 1"/>
    <property type="match status" value="1"/>
</dbReference>
<dbReference type="GO" id="GO:0106274">
    <property type="term" value="F:NAD+-protein-arginine ADP-ribosyltransferase activity"/>
    <property type="evidence" value="ECO:0007669"/>
    <property type="project" value="UniProtKB-EC"/>
</dbReference>
<comment type="caution">
    <text evidence="9">The sequence shown here is derived from an EMBL/GenBank/DDBJ whole genome shotgun (WGS) entry which is preliminary data.</text>
</comment>
<protein>
    <recommendedName>
        <fullName evidence="8">NAD(P)(+)--arginine ADP-ribosyltransferase</fullName>
        <ecNumber evidence="8">2.4.2.31</ecNumber>
    </recommendedName>
    <alternativeName>
        <fullName evidence="8">Mono(ADP-ribosyl)transferase</fullName>
    </alternativeName>
</protein>
<dbReference type="SUPFAM" id="SSF48452">
    <property type="entry name" value="TPR-like"/>
    <property type="match status" value="2"/>
</dbReference>
<dbReference type="SUPFAM" id="SSF56399">
    <property type="entry name" value="ADP-ribosylation"/>
    <property type="match status" value="1"/>
</dbReference>
<dbReference type="Gene3D" id="1.25.40.10">
    <property type="entry name" value="Tetratricopeptide repeat domain"/>
    <property type="match status" value="2"/>
</dbReference>
<dbReference type="GO" id="GO:0016779">
    <property type="term" value="F:nucleotidyltransferase activity"/>
    <property type="evidence" value="ECO:0007669"/>
    <property type="project" value="UniProtKB-KW"/>
</dbReference>
<evidence type="ECO:0000256" key="2">
    <source>
        <dbReference type="ARBA" id="ARBA00022676"/>
    </source>
</evidence>
<proteinExistence type="inferred from homology"/>
<evidence type="ECO:0000256" key="3">
    <source>
        <dbReference type="ARBA" id="ARBA00022679"/>
    </source>
</evidence>
<gene>
    <name evidence="9" type="ORF">XAT740_LOCUS52432</name>
</gene>
<dbReference type="AlphaFoldDB" id="A0A816DJZ8"/>
<keyword evidence="8" id="KW-0521">NADP</keyword>
<keyword evidence="3 8" id="KW-0808">Transferase</keyword>
<organism evidence="9 10">
    <name type="scientific">Adineta ricciae</name>
    <name type="common">Rotifer</name>
    <dbReference type="NCBI Taxonomy" id="249248"/>
    <lineage>
        <taxon>Eukaryota</taxon>
        <taxon>Metazoa</taxon>
        <taxon>Spiralia</taxon>
        <taxon>Gnathifera</taxon>
        <taxon>Rotifera</taxon>
        <taxon>Eurotatoria</taxon>
        <taxon>Bdelloidea</taxon>
        <taxon>Adinetida</taxon>
        <taxon>Adinetidae</taxon>
        <taxon>Adineta</taxon>
    </lineage>
</organism>
<keyword evidence="4" id="KW-0548">Nucleotidyltransferase</keyword>
<evidence type="ECO:0000256" key="8">
    <source>
        <dbReference type="RuleBase" id="RU361228"/>
    </source>
</evidence>
<dbReference type="Pfam" id="PF01129">
    <property type="entry name" value="ART"/>
    <property type="match status" value="1"/>
</dbReference>